<dbReference type="Proteomes" id="UP000198870">
    <property type="component" value="Unassembled WGS sequence"/>
</dbReference>
<dbReference type="RefSeq" id="WP_092210825.1">
    <property type="nucleotide sequence ID" value="NZ_FMUX01000007.1"/>
</dbReference>
<gene>
    <name evidence="1" type="ORF">SAMN05216233_107183</name>
</gene>
<dbReference type="OrthoDB" id="6796659at2"/>
<dbReference type="EMBL" id="FMUX01000007">
    <property type="protein sequence ID" value="SCY34960.1"/>
    <property type="molecule type" value="Genomic_DNA"/>
</dbReference>
<evidence type="ECO:0000313" key="1">
    <source>
        <dbReference type="EMBL" id="SCY34960.1"/>
    </source>
</evidence>
<name>A0A1G5F7V2_9BACT</name>
<reference evidence="1 2" key="1">
    <citation type="submission" date="2016-10" db="EMBL/GenBank/DDBJ databases">
        <authorList>
            <person name="de Groot N.N."/>
        </authorList>
    </citation>
    <scope>NUCLEOTIDE SEQUENCE [LARGE SCALE GENOMIC DNA]</scope>
    <source>
        <strain evidence="1 2">AA1</strain>
    </source>
</reference>
<protein>
    <submittedName>
        <fullName evidence="1">Uncharacterized protein</fullName>
    </submittedName>
</protein>
<accession>A0A1G5F7V2</accession>
<dbReference type="STRING" id="419481.SAMN05216233_107183"/>
<keyword evidence="2" id="KW-1185">Reference proteome</keyword>
<organism evidence="1 2">
    <name type="scientific">Desulfoluna spongiiphila</name>
    <dbReference type="NCBI Taxonomy" id="419481"/>
    <lineage>
        <taxon>Bacteria</taxon>
        <taxon>Pseudomonadati</taxon>
        <taxon>Thermodesulfobacteriota</taxon>
        <taxon>Desulfobacteria</taxon>
        <taxon>Desulfobacterales</taxon>
        <taxon>Desulfolunaceae</taxon>
        <taxon>Desulfoluna</taxon>
    </lineage>
</organism>
<sequence length="271" mass="30836">MLTLKRTDSAPTTTLPEGFHYVSQDNYCLVRLNDTDKKYLYSDSATSCIIVVMAGRNADDQEIVMLSHLSRKVRYDYFFNLVGAHFVGPVHIWGQGGNPPLAEASNDNTHTLMGWLMTHSLDNFRYNIPADKPSWWVEQVTLSLGQGDPNECHRDDFGVDLTTMKVSNQAFDLTSEQRDPTGGVQTLFAVFGMKIYPPVWLWKSTRTFDDALISRLVNAANQDNWTQILTMTDEEILHTYSSTPEWEVPWFVDTLKESAQFVDNWNKTHGG</sequence>
<dbReference type="AlphaFoldDB" id="A0A1G5F7V2"/>
<evidence type="ECO:0000313" key="2">
    <source>
        <dbReference type="Proteomes" id="UP000198870"/>
    </source>
</evidence>
<proteinExistence type="predicted"/>